<protein>
    <submittedName>
        <fullName evidence="2">Uncharacterized protein</fullName>
    </submittedName>
</protein>
<evidence type="ECO:0000256" key="1">
    <source>
        <dbReference type="SAM" id="Phobius"/>
    </source>
</evidence>
<feature type="transmembrane region" description="Helical" evidence="1">
    <location>
        <begin position="47"/>
        <end position="68"/>
    </location>
</feature>
<reference evidence="2 3" key="1">
    <citation type="submission" date="2019-08" db="EMBL/GenBank/DDBJ databases">
        <title>Chromobacterium paludis, a novel bacterium isolated from a Maryland marsh pond.</title>
        <authorList>
            <person name="Blackburn M.B."/>
            <person name="Gundersen-Rindal D.E."/>
        </authorList>
    </citation>
    <scope>NUCLEOTIDE SEQUENCE [LARGE SCALE GENOMIC DNA]</scope>
    <source>
        <strain evidence="3">IIBBL 257-1</strain>
    </source>
</reference>
<keyword evidence="1" id="KW-0472">Membrane</keyword>
<organism evidence="2 3">
    <name type="scientific">Chromobacterium paludis</name>
    <dbReference type="NCBI Taxonomy" id="2605945"/>
    <lineage>
        <taxon>Bacteria</taxon>
        <taxon>Pseudomonadati</taxon>
        <taxon>Pseudomonadota</taxon>
        <taxon>Betaproteobacteria</taxon>
        <taxon>Neisseriales</taxon>
        <taxon>Chromobacteriaceae</taxon>
        <taxon>Chromobacterium</taxon>
    </lineage>
</organism>
<proteinExistence type="predicted"/>
<feature type="transmembrane region" description="Helical" evidence="1">
    <location>
        <begin position="93"/>
        <end position="118"/>
    </location>
</feature>
<accession>A0A5C1DC92</accession>
<keyword evidence="1" id="KW-1133">Transmembrane helix</keyword>
<dbReference type="Proteomes" id="UP000322079">
    <property type="component" value="Chromosome"/>
</dbReference>
<sequence length="119" mass="13109">MLASTYRQALRQQIWAWAPGIGYLLLQILMLLPNVHRGEDGPGCGNSLLGGAFMLGLLALPIASWNAYRLSRLGWKNGTDDSADSRVTRARHWFNLALSAPGLILGLYIVFAILSATWR</sequence>
<name>A0A5C1DC92_9NEIS</name>
<dbReference type="AlphaFoldDB" id="A0A5C1DC92"/>
<keyword evidence="1" id="KW-0812">Transmembrane</keyword>
<dbReference type="RefSeq" id="WP_149294663.1">
    <property type="nucleotide sequence ID" value="NZ_CP043473.1"/>
</dbReference>
<gene>
    <name evidence="2" type="ORF">FYK34_01080</name>
</gene>
<keyword evidence="3" id="KW-1185">Reference proteome</keyword>
<evidence type="ECO:0000313" key="3">
    <source>
        <dbReference type="Proteomes" id="UP000322079"/>
    </source>
</evidence>
<evidence type="ECO:0000313" key="2">
    <source>
        <dbReference type="EMBL" id="QEL54271.1"/>
    </source>
</evidence>
<feature type="transmembrane region" description="Helical" evidence="1">
    <location>
        <begin position="14"/>
        <end position="35"/>
    </location>
</feature>
<dbReference type="KEGG" id="chrm:FYK34_01080"/>
<dbReference type="EMBL" id="CP043473">
    <property type="protein sequence ID" value="QEL54271.1"/>
    <property type="molecule type" value="Genomic_DNA"/>
</dbReference>